<proteinExistence type="predicted"/>
<accession>A0A645E7X9</accession>
<dbReference type="EMBL" id="VSSQ01043084">
    <property type="protein sequence ID" value="MPM96732.1"/>
    <property type="molecule type" value="Genomic_DNA"/>
</dbReference>
<name>A0A645E7X9_9ZZZZ</name>
<reference evidence="2" key="1">
    <citation type="submission" date="2019-08" db="EMBL/GenBank/DDBJ databases">
        <authorList>
            <person name="Kucharzyk K."/>
            <person name="Murdoch R.W."/>
            <person name="Higgins S."/>
            <person name="Loffler F."/>
        </authorList>
    </citation>
    <scope>NUCLEOTIDE SEQUENCE</scope>
</reference>
<dbReference type="PANTHER" id="PTHR30050:SF4">
    <property type="entry name" value="ATP-BINDING PROTEIN RV3427C IN INSERTION SEQUENCE-RELATED"/>
    <property type="match status" value="1"/>
</dbReference>
<dbReference type="NCBIfam" id="NF005304">
    <property type="entry name" value="PRK06835.1"/>
    <property type="match status" value="1"/>
</dbReference>
<evidence type="ECO:0000313" key="2">
    <source>
        <dbReference type="EMBL" id="MPM96732.1"/>
    </source>
</evidence>
<dbReference type="PANTHER" id="PTHR30050">
    <property type="entry name" value="CHROMOSOMAL REPLICATION INITIATOR PROTEIN DNAA"/>
    <property type="match status" value="1"/>
</dbReference>
<dbReference type="GO" id="GO:0005524">
    <property type="term" value="F:ATP binding"/>
    <property type="evidence" value="ECO:0007669"/>
    <property type="project" value="InterPro"/>
</dbReference>
<gene>
    <name evidence="2" type="primary">dnaA_64</name>
    <name evidence="2" type="ORF">SDC9_143897</name>
</gene>
<comment type="caution">
    <text evidence="2">The sequence shown here is derived from an EMBL/GenBank/DDBJ whole genome shotgun (WGS) entry which is preliminary data.</text>
</comment>
<dbReference type="InterPro" id="IPR002611">
    <property type="entry name" value="IstB_ATP-bd"/>
</dbReference>
<dbReference type="AlphaFoldDB" id="A0A645E7X9"/>
<dbReference type="CDD" id="cd00009">
    <property type="entry name" value="AAA"/>
    <property type="match status" value="1"/>
</dbReference>
<dbReference type="GO" id="GO:0006260">
    <property type="term" value="P:DNA replication"/>
    <property type="evidence" value="ECO:0007669"/>
    <property type="project" value="TreeGrafter"/>
</dbReference>
<organism evidence="2">
    <name type="scientific">bioreactor metagenome</name>
    <dbReference type="NCBI Taxonomy" id="1076179"/>
    <lineage>
        <taxon>unclassified sequences</taxon>
        <taxon>metagenomes</taxon>
        <taxon>ecological metagenomes</taxon>
    </lineage>
</organism>
<dbReference type="Gene3D" id="3.40.50.300">
    <property type="entry name" value="P-loop containing nucleotide triphosphate hydrolases"/>
    <property type="match status" value="1"/>
</dbReference>
<dbReference type="InterPro" id="IPR027417">
    <property type="entry name" value="P-loop_NTPase"/>
</dbReference>
<evidence type="ECO:0000259" key="1">
    <source>
        <dbReference type="Pfam" id="PF01695"/>
    </source>
</evidence>
<sequence>MAQKRREEVSSLFPEIKNIDMKLEKTGSKIFAAISAGGSDMNAKLEELKKENLMLQAEKGDILASHGFPRDYTHVKYECNLCSDTGYVGIDMCSCMKKALNEDSFLSSGLGRLAQTQDFTNFAFSRFTKTPKAGKQASEYDIMLTNYNSCLAYADSFGNESGSLLFIGGTGLGKTHLSGAIGKAVIKKGYHTVYESAPNILLAFERERFGKSQDIDTGKYFTCDLLIIDDLGTEFANRVALSDIYNIINSRLVDGRPMIISTNLNYVQLEKQYEPRMISRLFGEFKVLLFEGVDYRRAKV</sequence>
<dbReference type="SUPFAM" id="SSF52540">
    <property type="entry name" value="P-loop containing nucleoside triphosphate hydrolases"/>
    <property type="match status" value="1"/>
</dbReference>
<feature type="domain" description="IstB-like ATP-binding" evidence="1">
    <location>
        <begin position="156"/>
        <end position="273"/>
    </location>
</feature>
<protein>
    <submittedName>
        <fullName evidence="2">Chromosomal replication initiator protein DnaA</fullName>
    </submittedName>
</protein>
<dbReference type="Pfam" id="PF01695">
    <property type="entry name" value="IstB_IS21"/>
    <property type="match status" value="1"/>
</dbReference>